<reference evidence="1 2" key="1">
    <citation type="submission" date="2016-06" db="EMBL/GenBank/DDBJ databases">
        <authorList>
            <person name="Kjaerup R.B."/>
            <person name="Dalgaard T.S."/>
            <person name="Juul-Madsen H.R."/>
        </authorList>
    </citation>
    <scope>NUCLEOTIDE SEQUENCE [LARGE SCALE GENOMIC DNA]</scope>
    <source>
        <strain evidence="1">3</strain>
    </source>
</reference>
<proteinExistence type="predicted"/>
<protein>
    <submittedName>
        <fullName evidence="1">Uncharacterized protein</fullName>
    </submittedName>
</protein>
<keyword evidence="2" id="KW-1185">Reference proteome</keyword>
<dbReference type="AlphaFoldDB" id="A0A1A8XG67"/>
<sequence>MRHPDGEKAVTGEAKACRSNVPVCRQVVSVSLRALANRLLARLTGRRPSVGGFSRSAQ</sequence>
<evidence type="ECO:0000313" key="1">
    <source>
        <dbReference type="EMBL" id="SBT03706.1"/>
    </source>
</evidence>
<gene>
    <name evidence="1" type="ORF">ACCAA_1110002</name>
</gene>
<evidence type="ECO:0000313" key="2">
    <source>
        <dbReference type="Proteomes" id="UP000199169"/>
    </source>
</evidence>
<dbReference type="EMBL" id="FLQX01000015">
    <property type="protein sequence ID" value="SBT03706.1"/>
    <property type="molecule type" value="Genomic_DNA"/>
</dbReference>
<dbReference type="Proteomes" id="UP000199169">
    <property type="component" value="Unassembled WGS sequence"/>
</dbReference>
<name>A0A1A8XG67_9PROT</name>
<dbReference type="STRING" id="1860102.ACCAA_1110002"/>
<organism evidence="1 2">
    <name type="scientific">Candidatus Accumulibacter aalborgensis</name>
    <dbReference type="NCBI Taxonomy" id="1860102"/>
    <lineage>
        <taxon>Bacteria</taxon>
        <taxon>Pseudomonadati</taxon>
        <taxon>Pseudomonadota</taxon>
        <taxon>Betaproteobacteria</taxon>
        <taxon>Candidatus Accumulibacter</taxon>
    </lineage>
</organism>
<accession>A0A1A8XG67</accession>